<dbReference type="PANTHER" id="PTHR37461:SF1">
    <property type="entry name" value="ANTI-SIGMA-K FACTOR RSKA"/>
    <property type="match status" value="1"/>
</dbReference>
<dbReference type="InterPro" id="IPR027383">
    <property type="entry name" value="Znf_put"/>
</dbReference>
<evidence type="ECO:0000256" key="5">
    <source>
        <dbReference type="ARBA" id="ARBA00023136"/>
    </source>
</evidence>
<dbReference type="InterPro" id="IPR041916">
    <property type="entry name" value="Anti_sigma_zinc_sf"/>
</dbReference>
<evidence type="ECO:0000256" key="3">
    <source>
        <dbReference type="ARBA" id="ARBA00022989"/>
    </source>
</evidence>
<dbReference type="GO" id="GO:0006417">
    <property type="term" value="P:regulation of translation"/>
    <property type="evidence" value="ECO:0007669"/>
    <property type="project" value="TreeGrafter"/>
</dbReference>
<dbReference type="Gene3D" id="1.10.10.1320">
    <property type="entry name" value="Anti-sigma factor, zinc-finger domain"/>
    <property type="match status" value="1"/>
</dbReference>
<keyword evidence="5 8" id="KW-0472">Membrane</keyword>
<gene>
    <name evidence="10" type="ORF">BU204_07875</name>
</gene>
<dbReference type="Proteomes" id="UP000185596">
    <property type="component" value="Unassembled WGS sequence"/>
</dbReference>
<keyword evidence="6" id="KW-0804">Transcription</keyword>
<dbReference type="STRING" id="1912961.BU204_07875"/>
<dbReference type="GO" id="GO:0016020">
    <property type="term" value="C:membrane"/>
    <property type="evidence" value="ECO:0007669"/>
    <property type="project" value="UniProtKB-SubCell"/>
</dbReference>
<dbReference type="GO" id="GO:0016989">
    <property type="term" value="F:sigma factor antagonist activity"/>
    <property type="evidence" value="ECO:0007669"/>
    <property type="project" value="TreeGrafter"/>
</dbReference>
<keyword evidence="11" id="KW-1185">Reference proteome</keyword>
<feature type="domain" description="Putative zinc-finger" evidence="9">
    <location>
        <begin position="8"/>
        <end position="38"/>
    </location>
</feature>
<feature type="compositionally biased region" description="Polar residues" evidence="7">
    <location>
        <begin position="131"/>
        <end position="142"/>
    </location>
</feature>
<proteinExistence type="predicted"/>
<evidence type="ECO:0000313" key="10">
    <source>
        <dbReference type="EMBL" id="OLF18056.1"/>
    </source>
</evidence>
<keyword evidence="4" id="KW-0805">Transcription regulation</keyword>
<dbReference type="RefSeq" id="WP_075124914.1">
    <property type="nucleotide sequence ID" value="NZ_MSIE01000011.1"/>
</dbReference>
<evidence type="ECO:0000256" key="4">
    <source>
        <dbReference type="ARBA" id="ARBA00023015"/>
    </source>
</evidence>
<organism evidence="10 11">
    <name type="scientific">Actinophytocola xanthii</name>
    <dbReference type="NCBI Taxonomy" id="1912961"/>
    <lineage>
        <taxon>Bacteria</taxon>
        <taxon>Bacillati</taxon>
        <taxon>Actinomycetota</taxon>
        <taxon>Actinomycetes</taxon>
        <taxon>Pseudonocardiales</taxon>
        <taxon>Pseudonocardiaceae</taxon>
    </lineage>
</organism>
<keyword evidence="2 8" id="KW-0812">Transmembrane</keyword>
<reference evidence="10 11" key="1">
    <citation type="submission" date="2016-12" db="EMBL/GenBank/DDBJ databases">
        <title>The draft genome sequence of Actinophytocola sp. 11-183.</title>
        <authorList>
            <person name="Wang W."/>
            <person name="Yuan L."/>
        </authorList>
    </citation>
    <scope>NUCLEOTIDE SEQUENCE [LARGE SCALE GENOMIC DNA]</scope>
    <source>
        <strain evidence="10 11">11-183</strain>
    </source>
</reference>
<dbReference type="EMBL" id="MSIE01000011">
    <property type="protein sequence ID" value="OLF18056.1"/>
    <property type="molecule type" value="Genomic_DNA"/>
</dbReference>
<evidence type="ECO:0000256" key="8">
    <source>
        <dbReference type="SAM" id="Phobius"/>
    </source>
</evidence>
<feature type="region of interest" description="Disordered" evidence="7">
    <location>
        <begin position="118"/>
        <end position="142"/>
    </location>
</feature>
<evidence type="ECO:0000256" key="7">
    <source>
        <dbReference type="SAM" id="MobiDB-lite"/>
    </source>
</evidence>
<name>A0A1Q8CUN3_9PSEU</name>
<comment type="caution">
    <text evidence="10">The sequence shown here is derived from an EMBL/GenBank/DDBJ whole genome shotgun (WGS) entry which is preliminary data.</text>
</comment>
<evidence type="ECO:0000256" key="6">
    <source>
        <dbReference type="ARBA" id="ARBA00023163"/>
    </source>
</evidence>
<evidence type="ECO:0000259" key="9">
    <source>
        <dbReference type="Pfam" id="PF13490"/>
    </source>
</evidence>
<keyword evidence="3 8" id="KW-1133">Transmembrane helix</keyword>
<evidence type="ECO:0000256" key="2">
    <source>
        <dbReference type="ARBA" id="ARBA00022692"/>
    </source>
</evidence>
<dbReference type="InterPro" id="IPR051474">
    <property type="entry name" value="Anti-sigma-K/W_factor"/>
</dbReference>
<dbReference type="Pfam" id="PF13490">
    <property type="entry name" value="zf-HC2"/>
    <property type="match status" value="1"/>
</dbReference>
<feature type="transmembrane region" description="Helical" evidence="8">
    <location>
        <begin position="89"/>
        <end position="112"/>
    </location>
</feature>
<accession>A0A1Q8CUN3</accession>
<comment type="subcellular location">
    <subcellularLocation>
        <location evidence="1">Membrane</location>
        <topology evidence="1">Single-pass membrane protein</topology>
    </subcellularLocation>
</comment>
<protein>
    <recommendedName>
        <fullName evidence="9">Putative zinc-finger domain-containing protein</fullName>
    </recommendedName>
</protein>
<sequence>MSSVEHDRSLLGAYALGALDPVEERAVHAHVAGCPDCQRELAEFVDLRQALDQVPPEAFLDGPPDGGDLLLRKTLRRVREEVPEGRRRWSPATVAAAVVLLVAVALGGGVLIGRETAPDTVTAESPPAGTRTAQATDPETGASMTVQVEPRAGWVWVNADIAGVPAGEKCQMRVIPRGDGDPLVAGSWVVSEQGEAKGLRLEGTALVAPDEVESVEIVTTDGRTMVSVPL</sequence>
<dbReference type="AlphaFoldDB" id="A0A1Q8CUN3"/>
<evidence type="ECO:0000313" key="11">
    <source>
        <dbReference type="Proteomes" id="UP000185596"/>
    </source>
</evidence>
<dbReference type="OrthoDB" id="5185837at2"/>
<dbReference type="PANTHER" id="PTHR37461">
    <property type="entry name" value="ANTI-SIGMA-K FACTOR RSKA"/>
    <property type="match status" value="1"/>
</dbReference>
<evidence type="ECO:0000256" key="1">
    <source>
        <dbReference type="ARBA" id="ARBA00004167"/>
    </source>
</evidence>